<dbReference type="InterPro" id="IPR014721">
    <property type="entry name" value="Ribsml_uS5_D2-typ_fold_subgr"/>
</dbReference>
<evidence type="ECO:0000256" key="8">
    <source>
        <dbReference type="NCBIfam" id="TIGR00188"/>
    </source>
</evidence>
<evidence type="ECO:0000256" key="7">
    <source>
        <dbReference type="HAMAP-Rule" id="MF_00227"/>
    </source>
</evidence>
<dbReference type="PANTHER" id="PTHR33992">
    <property type="entry name" value="RIBONUCLEASE P PROTEIN COMPONENT"/>
    <property type="match status" value="1"/>
</dbReference>
<comment type="catalytic activity">
    <reaction evidence="7">
        <text>Endonucleolytic cleavage of RNA, removing 5'-extranucleotides from tRNA precursor.</text>
        <dbReference type="EC" id="3.1.26.5"/>
    </reaction>
</comment>
<comment type="caution">
    <text evidence="9">The sequence shown here is derived from an EMBL/GenBank/DDBJ whole genome shotgun (WGS) entry which is preliminary data.</text>
</comment>
<evidence type="ECO:0000256" key="5">
    <source>
        <dbReference type="ARBA" id="ARBA00022801"/>
    </source>
</evidence>
<dbReference type="Proteomes" id="UP001156641">
    <property type="component" value="Unassembled WGS sequence"/>
</dbReference>
<protein>
    <recommendedName>
        <fullName evidence="7 8">Ribonuclease P protein component</fullName>
        <shortName evidence="7">RNase P protein</shortName>
        <shortName evidence="7">RNaseP protein</shortName>
        <ecNumber evidence="7 8">3.1.26.5</ecNumber>
    </recommendedName>
    <alternativeName>
        <fullName evidence="7">Protein C5</fullName>
    </alternativeName>
</protein>
<keyword evidence="2 7" id="KW-0819">tRNA processing</keyword>
<dbReference type="NCBIfam" id="TIGR00188">
    <property type="entry name" value="rnpA"/>
    <property type="match status" value="1"/>
</dbReference>
<evidence type="ECO:0000256" key="4">
    <source>
        <dbReference type="ARBA" id="ARBA00022759"/>
    </source>
</evidence>
<dbReference type="EMBL" id="BSOS01000090">
    <property type="protein sequence ID" value="GLR68539.1"/>
    <property type="molecule type" value="Genomic_DNA"/>
</dbReference>
<dbReference type="InterPro" id="IPR020568">
    <property type="entry name" value="Ribosomal_Su5_D2-typ_SF"/>
</dbReference>
<sequence length="114" mass="12591">MPALSPPETFKRRAEFLRMASRGRKIAKPGFVMQFCSSESQAPLRTGYTATKKIGNAVARNRARRRLKEAARLTLAGRDLAGVELVLICRQETGRMPFERLCGGIEAALAEALK</sequence>
<keyword evidence="3 7" id="KW-0540">Nuclease</keyword>
<evidence type="ECO:0000256" key="6">
    <source>
        <dbReference type="ARBA" id="ARBA00022884"/>
    </source>
</evidence>
<dbReference type="SUPFAM" id="SSF54211">
    <property type="entry name" value="Ribosomal protein S5 domain 2-like"/>
    <property type="match status" value="1"/>
</dbReference>
<dbReference type="HAMAP" id="MF_00227">
    <property type="entry name" value="RNase_P"/>
    <property type="match status" value="1"/>
</dbReference>
<accession>A0ABQ6A8J2</accession>
<keyword evidence="4 7" id="KW-0255">Endonuclease</keyword>
<name>A0ABQ6A8J2_9PROT</name>
<evidence type="ECO:0000313" key="9">
    <source>
        <dbReference type="EMBL" id="GLR68539.1"/>
    </source>
</evidence>
<gene>
    <name evidence="7" type="primary">rnpA</name>
    <name evidence="9" type="ORF">GCM10010909_32200</name>
</gene>
<proteinExistence type="inferred from homology"/>
<dbReference type="EC" id="3.1.26.5" evidence="7 8"/>
<keyword evidence="10" id="KW-1185">Reference proteome</keyword>
<dbReference type="Pfam" id="PF00825">
    <property type="entry name" value="Ribonuclease_P"/>
    <property type="match status" value="1"/>
</dbReference>
<reference evidence="10" key="1">
    <citation type="journal article" date="2019" name="Int. J. Syst. Evol. Microbiol.">
        <title>The Global Catalogue of Microorganisms (GCM) 10K type strain sequencing project: providing services to taxonomists for standard genome sequencing and annotation.</title>
        <authorList>
            <consortium name="The Broad Institute Genomics Platform"/>
            <consortium name="The Broad Institute Genome Sequencing Center for Infectious Disease"/>
            <person name="Wu L."/>
            <person name="Ma J."/>
        </authorList>
    </citation>
    <scope>NUCLEOTIDE SEQUENCE [LARGE SCALE GENOMIC DNA]</scope>
    <source>
        <strain evidence="10">NBRC 112502</strain>
    </source>
</reference>
<comment type="function">
    <text evidence="1 7">RNaseP catalyzes the removal of the 5'-leader sequence from pre-tRNA to produce the mature 5'-terminus. It can also cleave other RNA substrates such as 4.5S RNA. The protein component plays an auxiliary but essential role in vivo by binding to the 5'-leader sequence and broadening the substrate specificity of the ribozyme.</text>
</comment>
<dbReference type="PANTHER" id="PTHR33992:SF1">
    <property type="entry name" value="RIBONUCLEASE P PROTEIN COMPONENT"/>
    <property type="match status" value="1"/>
</dbReference>
<evidence type="ECO:0000256" key="2">
    <source>
        <dbReference type="ARBA" id="ARBA00022694"/>
    </source>
</evidence>
<dbReference type="InterPro" id="IPR000100">
    <property type="entry name" value="RNase_P"/>
</dbReference>
<evidence type="ECO:0000313" key="10">
    <source>
        <dbReference type="Proteomes" id="UP001156641"/>
    </source>
</evidence>
<comment type="subunit">
    <text evidence="7">Consists of a catalytic RNA component (M1 or rnpB) and a protein subunit.</text>
</comment>
<evidence type="ECO:0000256" key="1">
    <source>
        <dbReference type="ARBA" id="ARBA00002663"/>
    </source>
</evidence>
<keyword evidence="5 7" id="KW-0378">Hydrolase</keyword>
<dbReference type="InterPro" id="IPR020539">
    <property type="entry name" value="RNase_P_CS"/>
</dbReference>
<dbReference type="RefSeq" id="WP_284259384.1">
    <property type="nucleotide sequence ID" value="NZ_BSOS01000090.1"/>
</dbReference>
<comment type="similarity">
    <text evidence="7">Belongs to the RnpA family.</text>
</comment>
<dbReference type="Gene3D" id="3.30.230.10">
    <property type="match status" value="1"/>
</dbReference>
<organism evidence="9 10">
    <name type="scientific">Acidocella aquatica</name>
    <dbReference type="NCBI Taxonomy" id="1922313"/>
    <lineage>
        <taxon>Bacteria</taxon>
        <taxon>Pseudomonadati</taxon>
        <taxon>Pseudomonadota</taxon>
        <taxon>Alphaproteobacteria</taxon>
        <taxon>Acetobacterales</taxon>
        <taxon>Acidocellaceae</taxon>
        <taxon>Acidocella</taxon>
    </lineage>
</organism>
<evidence type="ECO:0000256" key="3">
    <source>
        <dbReference type="ARBA" id="ARBA00022722"/>
    </source>
</evidence>
<keyword evidence="6 7" id="KW-0694">RNA-binding</keyword>
<dbReference type="PROSITE" id="PS00648">
    <property type="entry name" value="RIBONUCLEASE_P"/>
    <property type="match status" value="1"/>
</dbReference>